<dbReference type="PANTHER" id="PTHR39556">
    <property type="entry name" value="PROTEIN, PUTATIVE-RELATED"/>
    <property type="match status" value="1"/>
</dbReference>
<sequence length="393" mass="43729">MFDLVRLAIVFALILFLLRRKWNVGYVLLTGSGALAVLYLMKPSNLLLVVKNALTAGITIKLLIALTFIRIFEFILRDKAILAKMMESMKGLFRNKKAVVISMPLLIGMLPSIGGAYFSAPMVDEATRDLSITPEEKAFANYWFRHPWEFILPLYPGIILASVLTSIEVRTFIMLNLSYAITMFLVGLWGLKGITGSYEALKKVSRKGLWSFLPIIILLGLVIIWHMELHVALVILVLMLMIYFRYSPAKAAKAFRYGFSRDVVLLIIGVMFFKEALEISGAVGNISSFFHENHIPMMPILFLLPFLTGVLTGVTVGFVGSTFPLIMSLTGSDPHAFTLAFASGFIGVLLSPVHVCLILTKEYFKADMWGIYKKTLPAAGAVMIVAVLEFLVI</sequence>
<accession>A0A3B1DD15</accession>
<evidence type="ECO:0000313" key="2">
    <source>
        <dbReference type="EMBL" id="VAX33934.1"/>
    </source>
</evidence>
<keyword evidence="1" id="KW-0472">Membrane</keyword>
<feature type="transmembrane region" description="Helical" evidence="1">
    <location>
        <begin position="172"/>
        <end position="191"/>
    </location>
</feature>
<name>A0A3B1DD15_9ZZZZ</name>
<feature type="transmembrane region" description="Helical" evidence="1">
    <location>
        <begin position="212"/>
        <end position="243"/>
    </location>
</feature>
<dbReference type="EMBL" id="UOGI01000223">
    <property type="protein sequence ID" value="VAX33934.1"/>
    <property type="molecule type" value="Genomic_DNA"/>
</dbReference>
<feature type="transmembrane region" description="Helical" evidence="1">
    <location>
        <begin position="298"/>
        <end position="319"/>
    </location>
</feature>
<dbReference type="AlphaFoldDB" id="A0A3B1DD15"/>
<keyword evidence="1" id="KW-1133">Transmembrane helix</keyword>
<feature type="transmembrane region" description="Helical" evidence="1">
    <location>
        <begin position="339"/>
        <end position="359"/>
    </location>
</feature>
<evidence type="ECO:0000256" key="1">
    <source>
        <dbReference type="SAM" id="Phobius"/>
    </source>
</evidence>
<dbReference type="InterPro" id="IPR007294">
    <property type="entry name" value="DUF401"/>
</dbReference>
<feature type="transmembrane region" description="Helical" evidence="1">
    <location>
        <begin position="371"/>
        <end position="392"/>
    </location>
</feature>
<reference evidence="2" key="1">
    <citation type="submission" date="2018-06" db="EMBL/GenBank/DDBJ databases">
        <authorList>
            <person name="Zhirakovskaya E."/>
        </authorList>
    </citation>
    <scope>NUCLEOTIDE SEQUENCE</scope>
</reference>
<dbReference type="PANTHER" id="PTHR39556:SF1">
    <property type="entry name" value="PROTEIN, PUTATIVE-RELATED"/>
    <property type="match status" value="1"/>
</dbReference>
<dbReference type="Pfam" id="PF04165">
    <property type="entry name" value="DUF401"/>
    <property type="match status" value="1"/>
</dbReference>
<keyword evidence="1" id="KW-0812">Transmembrane</keyword>
<proteinExistence type="predicted"/>
<feature type="transmembrane region" description="Helical" evidence="1">
    <location>
        <begin position="52"/>
        <end position="76"/>
    </location>
</feature>
<protein>
    <recommendedName>
        <fullName evidence="3">DUF401 family protein</fullName>
    </recommendedName>
</protein>
<evidence type="ECO:0008006" key="3">
    <source>
        <dbReference type="Google" id="ProtNLM"/>
    </source>
</evidence>
<feature type="transmembrane region" description="Helical" evidence="1">
    <location>
        <begin position="97"/>
        <end position="120"/>
    </location>
</feature>
<gene>
    <name evidence="2" type="ORF">MNBD_NITROSPIRAE03-491</name>
</gene>
<feature type="transmembrane region" description="Helical" evidence="1">
    <location>
        <begin position="263"/>
        <end position="286"/>
    </location>
</feature>
<organism evidence="2">
    <name type="scientific">hydrothermal vent metagenome</name>
    <dbReference type="NCBI Taxonomy" id="652676"/>
    <lineage>
        <taxon>unclassified sequences</taxon>
        <taxon>metagenomes</taxon>
        <taxon>ecological metagenomes</taxon>
    </lineage>
</organism>